<dbReference type="Proteomes" id="UP001057402">
    <property type="component" value="Chromosome 12"/>
</dbReference>
<comment type="caution">
    <text evidence="1">The sequence shown here is derived from an EMBL/GenBank/DDBJ whole genome shotgun (WGS) entry which is preliminary data.</text>
</comment>
<proteinExistence type="predicted"/>
<reference evidence="2" key="1">
    <citation type="journal article" date="2023" name="Front. Plant Sci.">
        <title>Chromosomal-level genome assembly of Melastoma candidum provides insights into trichome evolution.</title>
        <authorList>
            <person name="Zhong Y."/>
            <person name="Wu W."/>
            <person name="Sun C."/>
            <person name="Zou P."/>
            <person name="Liu Y."/>
            <person name="Dai S."/>
            <person name="Zhou R."/>
        </authorList>
    </citation>
    <scope>NUCLEOTIDE SEQUENCE [LARGE SCALE GENOMIC DNA]</scope>
</reference>
<name>A0ACB9L5T9_9MYRT</name>
<evidence type="ECO:0000313" key="2">
    <source>
        <dbReference type="Proteomes" id="UP001057402"/>
    </source>
</evidence>
<dbReference type="EMBL" id="CM042891">
    <property type="protein sequence ID" value="KAI4304348.1"/>
    <property type="molecule type" value="Genomic_DNA"/>
</dbReference>
<protein>
    <submittedName>
        <fullName evidence="1">Uncharacterized protein</fullName>
    </submittedName>
</protein>
<sequence length="261" mass="29455">MGLSTKQVSGDGGDGFDWSRRLLQDKELLPMKRQHHQQQQQHQDRGQPMSSSEPVKCPRCGSPNTKFCYFNNYNKLQPRHFCKACKRHWTRGGTLRNVPEGGGRKNKRPRTKMPPSSTFTTSSTSAATGQVSNQVDQQHPMELIRPPQSSLLLQPTFMNINDLDMMKNLFNTATADPVLQDLNDIYRWSSSSSPFEVSTWQHPILTGPATTPMNIGCHEPWSSGSSSLETVSSNWNWDEFDKLVSGNPSFPWDDPALHIKP</sequence>
<organism evidence="1 2">
    <name type="scientific">Melastoma candidum</name>
    <dbReference type="NCBI Taxonomy" id="119954"/>
    <lineage>
        <taxon>Eukaryota</taxon>
        <taxon>Viridiplantae</taxon>
        <taxon>Streptophyta</taxon>
        <taxon>Embryophyta</taxon>
        <taxon>Tracheophyta</taxon>
        <taxon>Spermatophyta</taxon>
        <taxon>Magnoliopsida</taxon>
        <taxon>eudicotyledons</taxon>
        <taxon>Gunneridae</taxon>
        <taxon>Pentapetalae</taxon>
        <taxon>rosids</taxon>
        <taxon>malvids</taxon>
        <taxon>Myrtales</taxon>
        <taxon>Melastomataceae</taxon>
        <taxon>Melastomatoideae</taxon>
        <taxon>Melastomateae</taxon>
        <taxon>Melastoma</taxon>
    </lineage>
</organism>
<gene>
    <name evidence="1" type="ORF">MLD38_039874</name>
</gene>
<evidence type="ECO:0000313" key="1">
    <source>
        <dbReference type="EMBL" id="KAI4304348.1"/>
    </source>
</evidence>
<accession>A0ACB9L5T9</accession>
<keyword evidence="2" id="KW-1185">Reference proteome</keyword>